<evidence type="ECO:0000256" key="3">
    <source>
        <dbReference type="ARBA" id="ARBA00012513"/>
    </source>
</evidence>
<dbReference type="KEGG" id="tcr:511753.70"/>
<keyword evidence="7" id="KW-0547">Nucleotide-binding</keyword>
<gene>
    <name evidence="18" type="ORF">Tc00.1047053511753.70</name>
</gene>
<keyword evidence="10" id="KW-0460">Magnesium</keyword>
<dbReference type="Proteomes" id="UP000002296">
    <property type="component" value="Unassembled WGS sequence"/>
</dbReference>
<sequence length="580" mass="65916">MLLFDMPCGVCDGLLPAELWCMIFAVLQFFHVLFFVFLILFFFLFLLLAFLLPLSVRAFVHASSSHHSCCFYFYFHFLPAAARGEGVEVEGVGLGKETRMVKLDVSLLRFLEEEDFRVLTALEMTMRNHDVAPTALIERIAQLPHGGCRKRLRCLLKHKMIYHENTMYDGYAMKYGAYDYLALRTLSKRGTVAAVGHRIGCGKESDIILVKDEAGHECVLKLQRLGRCSFRSVTRNRDYKGGGRTRHGESWFYLSRLAAEKEFSFMKILYDEGFPVPKPIDQNRHALLMELVDGTLLNNITALGDPEKVYRRSLDLMIKLGEHGLVHGDFNEFNLMITEDMRVIVIDFPQMISTNHPNAAELFSRDVENLANFFHRRFKVTTLFYPTLEKNVERKAELDRVVFASGCFSSRQQQDLERLLQTQLTAQDEVDSEEEDGQEEEEEATTPSGNASVDVVSAGGANACGVHAADGSEGEGQARRHPPGEVGDDDNGETSSVARSLDEVVDEAAIERRGQRQQNVNFNPDGTVNEEYVRSQVRRNIRRKDNHQFNVGLHRNVQKGRQKQKIRRQIKQGMSNGLFD</sequence>
<dbReference type="GO" id="GO:0046872">
    <property type="term" value="F:metal ion binding"/>
    <property type="evidence" value="ECO:0007669"/>
    <property type="project" value="UniProtKB-KW"/>
</dbReference>
<dbReference type="EC" id="2.7.11.1" evidence="3"/>
<dbReference type="InterPro" id="IPR015285">
    <property type="entry name" value="RIO2_wHTH_N"/>
</dbReference>
<dbReference type="GO" id="GO:0004674">
    <property type="term" value="F:protein serine/threonine kinase activity"/>
    <property type="evidence" value="ECO:0007669"/>
    <property type="project" value="UniProtKB-KW"/>
</dbReference>
<evidence type="ECO:0000256" key="2">
    <source>
        <dbReference type="ARBA" id="ARBA00009196"/>
    </source>
</evidence>
<dbReference type="SMR" id="Q4DEU9"/>
<evidence type="ECO:0000256" key="12">
    <source>
        <dbReference type="ARBA" id="ARBA00048679"/>
    </source>
</evidence>
<dbReference type="InterPro" id="IPR000687">
    <property type="entry name" value="RIO_kinase"/>
</dbReference>
<dbReference type="RefSeq" id="XP_812899.1">
    <property type="nucleotide sequence ID" value="XM_807806.1"/>
</dbReference>
<dbReference type="OMA" id="IYHENTM"/>
<dbReference type="GO" id="GO:0005634">
    <property type="term" value="C:nucleus"/>
    <property type="evidence" value="ECO:0007669"/>
    <property type="project" value="TreeGrafter"/>
</dbReference>
<evidence type="ECO:0000256" key="7">
    <source>
        <dbReference type="ARBA" id="ARBA00022741"/>
    </source>
</evidence>
<keyword evidence="19" id="KW-1185">Reference proteome</keyword>
<keyword evidence="6" id="KW-0479">Metal-binding</keyword>
<dbReference type="GO" id="GO:0030688">
    <property type="term" value="C:preribosome, small subunit precursor"/>
    <property type="evidence" value="ECO:0007669"/>
    <property type="project" value="TreeGrafter"/>
</dbReference>
<dbReference type="PANTHER" id="PTHR45852:SF1">
    <property type="entry name" value="SERINE_THREONINE-PROTEIN KINASE RIO2"/>
    <property type="match status" value="1"/>
</dbReference>
<dbReference type="InterPro" id="IPR011009">
    <property type="entry name" value="Kinase-like_dom_sf"/>
</dbReference>
<feature type="region of interest" description="Disordered" evidence="15">
    <location>
        <begin position="560"/>
        <end position="580"/>
    </location>
</feature>
<dbReference type="CDD" id="cd05144">
    <property type="entry name" value="RIO2_C"/>
    <property type="match status" value="1"/>
</dbReference>
<keyword evidence="4" id="KW-0723">Serine/threonine-protein kinase</keyword>
<dbReference type="InParanoid" id="Q4DEU9"/>
<evidence type="ECO:0000256" key="5">
    <source>
        <dbReference type="ARBA" id="ARBA00022679"/>
    </source>
</evidence>
<evidence type="ECO:0000256" key="14">
    <source>
        <dbReference type="ARBA" id="ARBA00068837"/>
    </source>
</evidence>
<dbReference type="InterPro" id="IPR036388">
    <property type="entry name" value="WH-like_DNA-bd_sf"/>
</dbReference>
<evidence type="ECO:0000313" key="19">
    <source>
        <dbReference type="Proteomes" id="UP000002296"/>
    </source>
</evidence>
<dbReference type="FunFam" id="1.10.10.10:FF:000053">
    <property type="entry name" value="Serine/threonine-protein kinase RIO2"/>
    <property type="match status" value="1"/>
</dbReference>
<dbReference type="Gene3D" id="1.10.10.10">
    <property type="entry name" value="Winged helix-like DNA-binding domain superfamily/Winged helix DNA-binding domain"/>
    <property type="match status" value="1"/>
</dbReference>
<dbReference type="PROSITE" id="PS01245">
    <property type="entry name" value="RIO1"/>
    <property type="match status" value="1"/>
</dbReference>
<evidence type="ECO:0000256" key="10">
    <source>
        <dbReference type="ARBA" id="ARBA00022842"/>
    </source>
</evidence>
<feature type="domain" description="RIO kinase" evidence="17">
    <location>
        <begin position="164"/>
        <end position="397"/>
    </location>
</feature>
<feature type="region of interest" description="Disordered" evidence="15">
    <location>
        <begin position="426"/>
        <end position="501"/>
    </location>
</feature>
<dbReference type="InterPro" id="IPR018935">
    <property type="entry name" value="RIO_kinase_CS"/>
</dbReference>
<dbReference type="AlphaFoldDB" id="Q4DEU9"/>
<evidence type="ECO:0000256" key="1">
    <source>
        <dbReference type="ARBA" id="ARBA00001946"/>
    </source>
</evidence>
<dbReference type="PaxDb" id="353153-Q4DEU9"/>
<dbReference type="Pfam" id="PF01163">
    <property type="entry name" value="RIO1"/>
    <property type="match status" value="1"/>
</dbReference>
<dbReference type="Gene3D" id="1.10.510.10">
    <property type="entry name" value="Transferase(Phosphotransferase) domain 1"/>
    <property type="match status" value="1"/>
</dbReference>
<accession>Q4DEU9</accession>
<dbReference type="SUPFAM" id="SSF46785">
    <property type="entry name" value="Winged helix' DNA-binding domain"/>
    <property type="match status" value="1"/>
</dbReference>
<feature type="compositionally biased region" description="Acidic residues" evidence="15">
    <location>
        <begin position="428"/>
        <end position="444"/>
    </location>
</feature>
<comment type="caution">
    <text evidence="18">The sequence shown here is derived from an EMBL/GenBank/DDBJ whole genome shotgun (WGS) entry which is preliminary data.</text>
</comment>
<dbReference type="GeneID" id="3544191"/>
<evidence type="ECO:0000256" key="6">
    <source>
        <dbReference type="ARBA" id="ARBA00022723"/>
    </source>
</evidence>
<dbReference type="InterPro" id="IPR018934">
    <property type="entry name" value="RIO_dom"/>
</dbReference>
<dbReference type="InterPro" id="IPR030484">
    <property type="entry name" value="Rio2"/>
</dbReference>
<evidence type="ECO:0000313" key="18">
    <source>
        <dbReference type="EMBL" id="EAN91048.1"/>
    </source>
</evidence>
<comment type="catalytic activity">
    <reaction evidence="11">
        <text>L-threonyl-[protein] + ATP = O-phospho-L-threonyl-[protein] + ADP + H(+)</text>
        <dbReference type="Rhea" id="RHEA:46608"/>
        <dbReference type="Rhea" id="RHEA-COMP:11060"/>
        <dbReference type="Rhea" id="RHEA-COMP:11605"/>
        <dbReference type="ChEBI" id="CHEBI:15378"/>
        <dbReference type="ChEBI" id="CHEBI:30013"/>
        <dbReference type="ChEBI" id="CHEBI:30616"/>
        <dbReference type="ChEBI" id="CHEBI:61977"/>
        <dbReference type="ChEBI" id="CHEBI:456216"/>
        <dbReference type="EC" id="2.7.11.1"/>
    </reaction>
</comment>
<evidence type="ECO:0000259" key="17">
    <source>
        <dbReference type="SMART" id="SM00090"/>
    </source>
</evidence>
<evidence type="ECO:0000256" key="8">
    <source>
        <dbReference type="ARBA" id="ARBA00022777"/>
    </source>
</evidence>
<evidence type="ECO:0000256" key="16">
    <source>
        <dbReference type="SAM" id="Phobius"/>
    </source>
</evidence>
<evidence type="ECO:0000256" key="4">
    <source>
        <dbReference type="ARBA" id="ARBA00022527"/>
    </source>
</evidence>
<comment type="similarity">
    <text evidence="2">Belongs to the protein kinase superfamily. RIO-type Ser/Thr kinase family.</text>
</comment>
<keyword evidence="16" id="KW-1133">Transmembrane helix</keyword>
<proteinExistence type="inferred from homology"/>
<keyword evidence="8" id="KW-0418">Kinase</keyword>
<feature type="compositionally biased region" description="Basic residues" evidence="15">
    <location>
        <begin position="560"/>
        <end position="570"/>
    </location>
</feature>
<name>Q4DEU9_TRYCC</name>
<protein>
    <recommendedName>
        <fullName evidence="13">Serine/threonine-protein kinase RIO2</fullName>
        <ecNumber evidence="3">2.7.11.1</ecNumber>
    </recommendedName>
    <alternativeName>
        <fullName evidence="14">Serine/threonine-protein kinase rio2</fullName>
    </alternativeName>
</protein>
<keyword evidence="16" id="KW-0472">Membrane</keyword>
<dbReference type="eggNOG" id="KOG2268">
    <property type="taxonomic scope" value="Eukaryota"/>
</dbReference>
<dbReference type="Pfam" id="PF09202">
    <property type="entry name" value="Rio2_N"/>
    <property type="match status" value="1"/>
</dbReference>
<dbReference type="Gene3D" id="3.30.200.20">
    <property type="entry name" value="Phosphorylase Kinase, domain 1"/>
    <property type="match status" value="1"/>
</dbReference>
<dbReference type="GO" id="GO:0030490">
    <property type="term" value="P:maturation of SSU-rRNA"/>
    <property type="evidence" value="ECO:0007669"/>
    <property type="project" value="TreeGrafter"/>
</dbReference>
<reference evidence="18 19" key="1">
    <citation type="journal article" date="2005" name="Science">
        <title>The genome sequence of Trypanosoma cruzi, etiologic agent of Chagas disease.</title>
        <authorList>
            <person name="El-Sayed N.M."/>
            <person name="Myler P.J."/>
            <person name="Bartholomeu D.C."/>
            <person name="Nilsson D."/>
            <person name="Aggarwal G."/>
            <person name="Tran A.N."/>
            <person name="Ghedin E."/>
            <person name="Worthey E.A."/>
            <person name="Delcher A.L."/>
            <person name="Blandin G."/>
            <person name="Westenberger S.J."/>
            <person name="Caler E."/>
            <person name="Cerqueira G.C."/>
            <person name="Branche C."/>
            <person name="Haas B."/>
            <person name="Anupama A."/>
            <person name="Arner E."/>
            <person name="Aslund L."/>
            <person name="Attipoe P."/>
            <person name="Bontempi E."/>
            <person name="Bringaud F."/>
            <person name="Burton P."/>
            <person name="Cadag E."/>
            <person name="Campbell D.A."/>
            <person name="Carrington M."/>
            <person name="Crabtree J."/>
            <person name="Darban H."/>
            <person name="da Silveira J.F."/>
            <person name="de Jong P."/>
            <person name="Edwards K."/>
            <person name="Englund P.T."/>
            <person name="Fazelina G."/>
            <person name="Feldblyum T."/>
            <person name="Ferella M."/>
            <person name="Frasch A.C."/>
            <person name="Gull K."/>
            <person name="Horn D."/>
            <person name="Hou L."/>
            <person name="Huang Y."/>
            <person name="Kindlund E."/>
            <person name="Klingbeil M."/>
            <person name="Kluge S."/>
            <person name="Koo H."/>
            <person name="Lacerda D."/>
            <person name="Levin M.J."/>
            <person name="Lorenzi H."/>
            <person name="Louie T."/>
            <person name="Machado C.R."/>
            <person name="McCulloch R."/>
            <person name="McKenna A."/>
            <person name="Mizuno Y."/>
            <person name="Mottram J.C."/>
            <person name="Nelson S."/>
            <person name="Ochaya S."/>
            <person name="Osoegawa K."/>
            <person name="Pai G."/>
            <person name="Parsons M."/>
            <person name="Pentony M."/>
            <person name="Pettersson U."/>
            <person name="Pop M."/>
            <person name="Ramirez J.L."/>
            <person name="Rinta J."/>
            <person name="Robertson L."/>
            <person name="Salzberg S.L."/>
            <person name="Sanchez D.O."/>
            <person name="Seyler A."/>
            <person name="Sharma R."/>
            <person name="Shetty J."/>
            <person name="Simpson A.J."/>
            <person name="Sisk E."/>
            <person name="Tammi M.T."/>
            <person name="Tarleton R."/>
            <person name="Teixeira S."/>
            <person name="Van Aken S."/>
            <person name="Vogt C."/>
            <person name="Ward P.N."/>
            <person name="Wickstead B."/>
            <person name="Wortman J."/>
            <person name="White O."/>
            <person name="Fraser C.M."/>
            <person name="Stuart K.D."/>
            <person name="Andersson B."/>
        </authorList>
    </citation>
    <scope>NUCLEOTIDE SEQUENCE [LARGE SCALE GENOMIC DNA]</scope>
    <source>
        <strain evidence="18 19">CL Brener</strain>
    </source>
</reference>
<dbReference type="GO" id="GO:0005524">
    <property type="term" value="F:ATP binding"/>
    <property type="evidence" value="ECO:0007669"/>
    <property type="project" value="UniProtKB-KW"/>
</dbReference>
<organism evidence="18 19">
    <name type="scientific">Trypanosoma cruzi (strain CL Brener)</name>
    <dbReference type="NCBI Taxonomy" id="353153"/>
    <lineage>
        <taxon>Eukaryota</taxon>
        <taxon>Discoba</taxon>
        <taxon>Euglenozoa</taxon>
        <taxon>Kinetoplastea</taxon>
        <taxon>Metakinetoplastina</taxon>
        <taxon>Trypanosomatida</taxon>
        <taxon>Trypanosomatidae</taxon>
        <taxon>Trypanosoma</taxon>
        <taxon>Schizotrypanum</taxon>
    </lineage>
</organism>
<dbReference type="FunCoup" id="Q4DEU9">
    <property type="interactions" value="841"/>
</dbReference>
<dbReference type="SUPFAM" id="SSF56112">
    <property type="entry name" value="Protein kinase-like (PK-like)"/>
    <property type="match status" value="1"/>
</dbReference>
<dbReference type="FunFam" id="3.30.200.20:FF:000052">
    <property type="entry name" value="Serine/threonine-protein kinase RIO2"/>
    <property type="match status" value="1"/>
</dbReference>
<evidence type="ECO:0000256" key="15">
    <source>
        <dbReference type="SAM" id="MobiDB-lite"/>
    </source>
</evidence>
<keyword evidence="9" id="KW-0067">ATP-binding</keyword>
<evidence type="ECO:0000256" key="11">
    <source>
        <dbReference type="ARBA" id="ARBA00047899"/>
    </source>
</evidence>
<dbReference type="SMART" id="SM00090">
    <property type="entry name" value="RIO"/>
    <property type="match status" value="1"/>
</dbReference>
<evidence type="ECO:0000256" key="13">
    <source>
        <dbReference type="ARBA" id="ARBA00068353"/>
    </source>
</evidence>
<dbReference type="PANTHER" id="PTHR45852">
    <property type="entry name" value="SER/THR-PROTEIN KINASE RIO2"/>
    <property type="match status" value="1"/>
</dbReference>
<comment type="catalytic activity">
    <reaction evidence="12">
        <text>L-seryl-[protein] + ATP = O-phospho-L-seryl-[protein] + ADP + H(+)</text>
        <dbReference type="Rhea" id="RHEA:17989"/>
        <dbReference type="Rhea" id="RHEA-COMP:9863"/>
        <dbReference type="Rhea" id="RHEA-COMP:11604"/>
        <dbReference type="ChEBI" id="CHEBI:15378"/>
        <dbReference type="ChEBI" id="CHEBI:29999"/>
        <dbReference type="ChEBI" id="CHEBI:30616"/>
        <dbReference type="ChEBI" id="CHEBI:83421"/>
        <dbReference type="ChEBI" id="CHEBI:456216"/>
        <dbReference type="EC" id="2.7.11.1"/>
    </reaction>
</comment>
<keyword evidence="5" id="KW-0808">Transferase</keyword>
<comment type="cofactor">
    <cofactor evidence="1">
        <name>Mg(2+)</name>
        <dbReference type="ChEBI" id="CHEBI:18420"/>
    </cofactor>
</comment>
<dbReference type="InterPro" id="IPR036390">
    <property type="entry name" value="WH_DNA-bd_sf"/>
</dbReference>
<keyword evidence="16" id="KW-0812">Transmembrane</keyword>
<feature type="transmembrane region" description="Helical" evidence="16">
    <location>
        <begin position="22"/>
        <end position="52"/>
    </location>
</feature>
<dbReference type="STRING" id="353153.Q4DEU9"/>
<dbReference type="GO" id="GO:0005829">
    <property type="term" value="C:cytosol"/>
    <property type="evidence" value="ECO:0007669"/>
    <property type="project" value="TreeGrafter"/>
</dbReference>
<evidence type="ECO:0000256" key="9">
    <source>
        <dbReference type="ARBA" id="ARBA00022840"/>
    </source>
</evidence>
<dbReference type="EMBL" id="AAHK01000561">
    <property type="protein sequence ID" value="EAN91048.1"/>
    <property type="molecule type" value="Genomic_DNA"/>
</dbReference>